<dbReference type="AlphaFoldDB" id="A0A736RBI6"/>
<sequence length="127" mass="13872">MEKHQLLYGVQCGDTLHYDFTVRLPVVGHTVEALRKTDEACGTTEGAAAGMYYRVAVMASALESLGTLTKEEITPELLLHELNDDDFDIIDAEIEAIKKKRMRSNNGSQDTAPLSSPSDDTASQNGK</sequence>
<protein>
    <recommendedName>
        <fullName evidence="3">Phage tail assembly protein</fullName>
    </recommendedName>
</protein>
<feature type="region of interest" description="Disordered" evidence="1">
    <location>
        <begin position="100"/>
        <end position="127"/>
    </location>
</feature>
<gene>
    <name evidence="2" type="ORF">GNB58_003864</name>
</gene>
<evidence type="ECO:0000313" key="2">
    <source>
        <dbReference type="EMBL" id="HAE7766823.1"/>
    </source>
</evidence>
<accession>A0A736RBI6</accession>
<name>A0A736RBI6_SALHO</name>
<reference evidence="2" key="2">
    <citation type="submission" date="2018-07" db="EMBL/GenBank/DDBJ databases">
        <authorList>
            <consortium name="NCBI Pathogen Detection Project"/>
        </authorList>
    </citation>
    <scope>NUCLEOTIDE SEQUENCE</scope>
    <source>
        <strain evidence="2">2584-68</strain>
    </source>
</reference>
<proteinExistence type="predicted"/>
<reference evidence="2" key="1">
    <citation type="journal article" date="2018" name="Genome Biol.">
        <title>SKESA: strategic k-mer extension for scrupulous assemblies.</title>
        <authorList>
            <person name="Souvorov A."/>
            <person name="Agarwala R."/>
            <person name="Lipman D.J."/>
        </authorList>
    </citation>
    <scope>NUCLEOTIDE SEQUENCE</scope>
    <source>
        <strain evidence="2">2584-68</strain>
    </source>
</reference>
<comment type="caution">
    <text evidence="2">The sequence shown here is derived from an EMBL/GenBank/DDBJ whole genome shotgun (WGS) entry which is preliminary data.</text>
</comment>
<evidence type="ECO:0000256" key="1">
    <source>
        <dbReference type="SAM" id="MobiDB-lite"/>
    </source>
</evidence>
<evidence type="ECO:0008006" key="3">
    <source>
        <dbReference type="Google" id="ProtNLM"/>
    </source>
</evidence>
<dbReference type="EMBL" id="DAATAH010000057">
    <property type="protein sequence ID" value="HAE7766823.1"/>
    <property type="molecule type" value="Genomic_DNA"/>
</dbReference>
<organism evidence="2">
    <name type="scientific">Salmonella enterica subsp. houtenae serovar 45:g,z51:-</name>
    <dbReference type="NCBI Taxonomy" id="1967611"/>
    <lineage>
        <taxon>Bacteria</taxon>
        <taxon>Pseudomonadati</taxon>
        <taxon>Pseudomonadota</taxon>
        <taxon>Gammaproteobacteria</taxon>
        <taxon>Enterobacterales</taxon>
        <taxon>Enterobacteriaceae</taxon>
        <taxon>Salmonella</taxon>
    </lineage>
</organism>
<feature type="compositionally biased region" description="Polar residues" evidence="1">
    <location>
        <begin position="104"/>
        <end position="127"/>
    </location>
</feature>